<comment type="caution">
    <text evidence="1">The sequence shown here is derived from an EMBL/GenBank/DDBJ whole genome shotgun (WGS) entry which is preliminary data.</text>
</comment>
<dbReference type="AlphaFoldDB" id="A0A0F9DHA6"/>
<protein>
    <submittedName>
        <fullName evidence="1">Uncharacterized protein</fullName>
    </submittedName>
</protein>
<gene>
    <name evidence="1" type="ORF">LCGC14_2198860</name>
</gene>
<proteinExistence type="predicted"/>
<reference evidence="1" key="1">
    <citation type="journal article" date="2015" name="Nature">
        <title>Complex archaea that bridge the gap between prokaryotes and eukaryotes.</title>
        <authorList>
            <person name="Spang A."/>
            <person name="Saw J.H."/>
            <person name="Jorgensen S.L."/>
            <person name="Zaremba-Niedzwiedzka K."/>
            <person name="Martijn J."/>
            <person name="Lind A.E."/>
            <person name="van Eijk R."/>
            <person name="Schleper C."/>
            <person name="Guy L."/>
            <person name="Ettema T.J."/>
        </authorList>
    </citation>
    <scope>NUCLEOTIDE SEQUENCE</scope>
</reference>
<name>A0A0F9DHA6_9ZZZZ</name>
<accession>A0A0F9DHA6</accession>
<dbReference type="EMBL" id="LAZR01028926">
    <property type="protein sequence ID" value="KKL61083.1"/>
    <property type="molecule type" value="Genomic_DNA"/>
</dbReference>
<organism evidence="1">
    <name type="scientific">marine sediment metagenome</name>
    <dbReference type="NCBI Taxonomy" id="412755"/>
    <lineage>
        <taxon>unclassified sequences</taxon>
        <taxon>metagenomes</taxon>
        <taxon>ecological metagenomes</taxon>
    </lineage>
</organism>
<evidence type="ECO:0000313" key="1">
    <source>
        <dbReference type="EMBL" id="KKL61083.1"/>
    </source>
</evidence>
<sequence>MSKIKSINSDMDEFHNLNNSLYESLMDDEDKDTIKICNTLIRKYRDIKASIQSNKIK</sequence>